<feature type="domain" description="Ice-binding protein C-terminal" evidence="1">
    <location>
        <begin position="102"/>
        <end position="126"/>
    </location>
</feature>
<dbReference type="EMBL" id="BARS01010702">
    <property type="protein sequence ID" value="GAF96445.1"/>
    <property type="molecule type" value="Genomic_DNA"/>
</dbReference>
<gene>
    <name evidence="2" type="ORF">S01H1_19738</name>
</gene>
<dbReference type="InterPro" id="IPR013424">
    <property type="entry name" value="Ice-binding_C"/>
</dbReference>
<organism evidence="2">
    <name type="scientific">marine sediment metagenome</name>
    <dbReference type="NCBI Taxonomy" id="412755"/>
    <lineage>
        <taxon>unclassified sequences</taxon>
        <taxon>metagenomes</taxon>
        <taxon>ecological metagenomes</taxon>
    </lineage>
</organism>
<accession>X0V739</accession>
<evidence type="ECO:0000259" key="1">
    <source>
        <dbReference type="Pfam" id="PF07589"/>
    </source>
</evidence>
<reference evidence="2" key="1">
    <citation type="journal article" date="2014" name="Front. Microbiol.">
        <title>High frequency of phylogenetically diverse reductive dehalogenase-homologous genes in deep subseafloor sedimentary metagenomes.</title>
        <authorList>
            <person name="Kawai M."/>
            <person name="Futagami T."/>
            <person name="Toyoda A."/>
            <person name="Takaki Y."/>
            <person name="Nishi S."/>
            <person name="Hori S."/>
            <person name="Arai W."/>
            <person name="Tsubouchi T."/>
            <person name="Morono Y."/>
            <person name="Uchiyama I."/>
            <person name="Ito T."/>
            <person name="Fujiyama A."/>
            <person name="Inagaki F."/>
            <person name="Takami H."/>
        </authorList>
    </citation>
    <scope>NUCLEOTIDE SEQUENCE</scope>
    <source>
        <strain evidence="2">Expedition CK06-06</strain>
    </source>
</reference>
<dbReference type="AlphaFoldDB" id="X0V739"/>
<proteinExistence type="predicted"/>
<dbReference type="Pfam" id="PF07589">
    <property type="entry name" value="PEP-CTERM"/>
    <property type="match status" value="1"/>
</dbReference>
<sequence length="127" mass="13092">DPTVLFQGPMEILVFGKAGQTVGTYQAEVLSLNADAAGVPGVLLRESPTLSSLGEVTITDLGGGTWAIDSFFDIFTELSPDGGANWFADAAAGTTGHHLTLVPEPASAVLVLAGLALIGRRVRSRRG</sequence>
<dbReference type="NCBIfam" id="TIGR02595">
    <property type="entry name" value="PEP_CTERM"/>
    <property type="match status" value="1"/>
</dbReference>
<evidence type="ECO:0000313" key="2">
    <source>
        <dbReference type="EMBL" id="GAF96445.1"/>
    </source>
</evidence>
<name>X0V739_9ZZZZ</name>
<feature type="non-terminal residue" evidence="2">
    <location>
        <position position="1"/>
    </location>
</feature>
<protein>
    <recommendedName>
        <fullName evidence="1">Ice-binding protein C-terminal domain-containing protein</fullName>
    </recommendedName>
</protein>
<comment type="caution">
    <text evidence="2">The sequence shown here is derived from an EMBL/GenBank/DDBJ whole genome shotgun (WGS) entry which is preliminary data.</text>
</comment>